<dbReference type="PIRSF" id="PIRSF006594">
    <property type="entry name" value="UCP006594"/>
    <property type="match status" value="1"/>
</dbReference>
<dbReference type="Proteomes" id="UP000075578">
    <property type="component" value="Unassembled WGS sequence"/>
</dbReference>
<sequence length="214" mass="24020">MISIFDVFGVILTVFLVIVLLLLLIAVLLIFYSAKTKKVVFPGFILFVLDFLYYPLKSLTEKIGFKKGYIDMISNDMRNFVNYKALSKIPFNERILLLPQCLRKIDCPATLNSLKGFECINCGKCGVGDLISFCNQNNISVFIIPGGSFVKKIIKLTRPKAIIGVGCHIELREGSLVLDYLKIPGRGISLDKDGCIETKVNYEKIKKALLIKED</sequence>
<keyword evidence="1" id="KW-1133">Transmembrane helix</keyword>
<feature type="transmembrane region" description="Helical" evidence="1">
    <location>
        <begin position="7"/>
        <end position="33"/>
    </location>
</feature>
<feature type="transmembrane region" description="Helical" evidence="1">
    <location>
        <begin position="39"/>
        <end position="56"/>
    </location>
</feature>
<keyword evidence="1" id="KW-0812">Transmembrane</keyword>
<accession>A0A150IVD2</accession>
<dbReference type="InterPro" id="IPR002829">
    <property type="entry name" value="DUF116"/>
</dbReference>
<protein>
    <recommendedName>
        <fullName evidence="4">DUF116 domain-containing protein</fullName>
    </recommendedName>
</protein>
<evidence type="ECO:0008006" key="4">
    <source>
        <dbReference type="Google" id="ProtNLM"/>
    </source>
</evidence>
<keyword evidence="1" id="KW-0472">Membrane</keyword>
<reference evidence="2 3" key="1">
    <citation type="journal article" date="2016" name="ISME J.">
        <title>Chasing the elusive Euryarchaeota class WSA2: genomes reveal a uniquely fastidious methyl-reducing methanogen.</title>
        <authorList>
            <person name="Nobu M.K."/>
            <person name="Narihiro T."/>
            <person name="Kuroda K."/>
            <person name="Mei R."/>
            <person name="Liu W.T."/>
        </authorList>
    </citation>
    <scope>NUCLEOTIDE SEQUENCE [LARGE SCALE GENOMIC DNA]</scope>
    <source>
        <strain evidence="2">U1lsi0528_Bin089</strain>
    </source>
</reference>
<dbReference type="PANTHER" id="PTHR43801">
    <property type="entry name" value="NUCLEOTIDE-BINDING PROTEIN-RELATED"/>
    <property type="match status" value="1"/>
</dbReference>
<organism evidence="2 3">
    <name type="scientific">Candidatus Methanofastidiosum methylothiophilum</name>
    <dbReference type="NCBI Taxonomy" id="1705564"/>
    <lineage>
        <taxon>Archaea</taxon>
        <taxon>Methanobacteriati</taxon>
        <taxon>Methanobacteriota</taxon>
        <taxon>Stenosarchaea group</taxon>
        <taxon>Candidatus Methanofastidiosia</taxon>
        <taxon>Candidatus Methanofastidiosales</taxon>
        <taxon>Candidatus Methanofastidiosaceae</taxon>
        <taxon>Candidatus Methanofastidiosum</taxon>
    </lineage>
</organism>
<proteinExistence type="predicted"/>
<gene>
    <name evidence="2" type="ORF">AMQ74_01568</name>
</gene>
<dbReference type="PATRIC" id="fig|1705564.3.peg.1665"/>
<evidence type="ECO:0000313" key="3">
    <source>
        <dbReference type="Proteomes" id="UP000075578"/>
    </source>
</evidence>
<evidence type="ECO:0000313" key="2">
    <source>
        <dbReference type="EMBL" id="KYC48825.1"/>
    </source>
</evidence>
<comment type="caution">
    <text evidence="2">The sequence shown here is derived from an EMBL/GenBank/DDBJ whole genome shotgun (WGS) entry which is preliminary data.</text>
</comment>
<dbReference type="PANTHER" id="PTHR43801:SF1">
    <property type="entry name" value="POLYPRENYL SYNTHETASE"/>
    <property type="match status" value="1"/>
</dbReference>
<evidence type="ECO:0000256" key="1">
    <source>
        <dbReference type="SAM" id="Phobius"/>
    </source>
</evidence>
<dbReference type="AlphaFoldDB" id="A0A150IVD2"/>
<dbReference type="EMBL" id="LNGD01000132">
    <property type="protein sequence ID" value="KYC48825.1"/>
    <property type="molecule type" value="Genomic_DNA"/>
</dbReference>
<dbReference type="Pfam" id="PF01976">
    <property type="entry name" value="DUF116"/>
    <property type="match status" value="1"/>
</dbReference>
<name>A0A150IVD2_9EURY</name>